<feature type="signal peptide" evidence="1">
    <location>
        <begin position="1"/>
        <end position="20"/>
    </location>
</feature>
<evidence type="ECO:0000313" key="3">
    <source>
        <dbReference type="Proteomes" id="UP000231436"/>
    </source>
</evidence>
<protein>
    <recommendedName>
        <fullName evidence="4">Regulator of chromosome condensation</fullName>
    </recommendedName>
</protein>
<name>A0A2M8LIK5_9BACT</name>
<dbReference type="EMBL" id="PFEU01000002">
    <property type="protein sequence ID" value="PJE77267.1"/>
    <property type="molecule type" value="Genomic_DNA"/>
</dbReference>
<organism evidence="2 3">
    <name type="scientific">Candidatus Uhrbacteria bacterium CG10_big_fil_rev_8_21_14_0_10_48_16</name>
    <dbReference type="NCBI Taxonomy" id="1975038"/>
    <lineage>
        <taxon>Bacteria</taxon>
        <taxon>Candidatus Uhriibacteriota</taxon>
    </lineage>
</organism>
<accession>A0A2M8LIK5</accession>
<reference evidence="3" key="1">
    <citation type="submission" date="2017-09" db="EMBL/GenBank/DDBJ databases">
        <title>Depth-based differentiation of microbial function through sediment-hosted aquifers and enrichment of novel symbionts in the deep terrestrial subsurface.</title>
        <authorList>
            <person name="Probst A.J."/>
            <person name="Ladd B."/>
            <person name="Jarett J.K."/>
            <person name="Geller-Mcgrath D.E."/>
            <person name="Sieber C.M.K."/>
            <person name="Emerson J.B."/>
            <person name="Anantharaman K."/>
            <person name="Thomas B.C."/>
            <person name="Malmstrom R."/>
            <person name="Stieglmeier M."/>
            <person name="Klingl A."/>
            <person name="Woyke T."/>
            <person name="Ryan C.M."/>
            <person name="Banfield J.F."/>
        </authorList>
    </citation>
    <scope>NUCLEOTIDE SEQUENCE [LARGE SCALE GENOMIC DNA]</scope>
</reference>
<feature type="chain" id="PRO_5014922106" description="Regulator of chromosome condensation" evidence="1">
    <location>
        <begin position="21"/>
        <end position="703"/>
    </location>
</feature>
<dbReference type="AlphaFoldDB" id="A0A2M8LIK5"/>
<dbReference type="InterPro" id="IPR021655">
    <property type="entry name" value="Put_metal-bd"/>
</dbReference>
<proteinExistence type="predicted"/>
<dbReference type="Proteomes" id="UP000231436">
    <property type="component" value="Unassembled WGS sequence"/>
</dbReference>
<evidence type="ECO:0000256" key="1">
    <source>
        <dbReference type="SAM" id="SignalP"/>
    </source>
</evidence>
<dbReference type="Pfam" id="PF11617">
    <property type="entry name" value="Cu-binding_MopE"/>
    <property type="match status" value="8"/>
</dbReference>
<evidence type="ECO:0000313" key="2">
    <source>
        <dbReference type="EMBL" id="PJE77267.1"/>
    </source>
</evidence>
<gene>
    <name evidence="2" type="ORF">COV05_00240</name>
</gene>
<comment type="caution">
    <text evidence="2">The sequence shown here is derived from an EMBL/GenBank/DDBJ whole genome shotgun (WGS) entry which is preliminary data.</text>
</comment>
<keyword evidence="1" id="KW-0732">Signal</keyword>
<sequence>MRSILPLGLLTALLCAPACAPDITVVENRGPTPDAPVSPDADNDGWTVENGDCNDADASINPGAVEICDGIDNDCSGEPDDVEDNTWYYDGDFDSYGGELAVVDGCDLESEGPGQWVAMTGDCDDTDASVNPSAEEVCNGIDDDCEGTIDENATDASTWYFDGDSDNVGGEESEEACEAPEDYVAETGDCDDYNPLVNPGATEVCDGLDNDCDSVVDETDGNPDVLILWDDDDADGYGDDNAGSFTACPADGFVEQGGDCDDTDPAISPDADEVCDGLDNDCDGSTDPDDSLDVLTWYADADGDGWGECLEDTDACTSTLACDQPVGYVDMMGDCNDADVSVNPGATEVCDDIDNDCDGVIDPSTSTDAGTWYPDSDGDNFGNASGTTVTQCDQPESYVADATDCDDGDSSSFPGADEYCDGADNDCDGVTDPDSSVDAIDWYNDVDTDGYGGASAGTSCSAPSGTVADATDCDDTDSSVYPGATEYCDTQDNDCDGDIDEEAGDTYYADLDGDGYGDPDAPQEDCSDPDGYVEDASDCDDTNEFVSPAGIEVCSDSADNDCDGDADSSPCVTEGDYSGNFSITLTETTYGLGSDNCEGDAYLTVDTTASPMISGYVECEFVGDAGTYLSGTYTGTVEGDFAQDISTAGTIDWSTFGWTLNFAGVYDVDHEVNLDFEGSDTYEVYGIPVSFDYTGYVDTDVVP</sequence>
<evidence type="ECO:0008006" key="4">
    <source>
        <dbReference type="Google" id="ProtNLM"/>
    </source>
</evidence>